<keyword evidence="6 16" id="KW-1133">Transmembrane helix</keyword>
<keyword evidence="7 15" id="KW-0297">G-protein coupled receptor</keyword>
<comment type="function">
    <text evidence="1">Dopamine receptor whose activity is mediated by G proteins which activate adenylyl cyclase.</text>
</comment>
<feature type="transmembrane region" description="Helical" evidence="16">
    <location>
        <begin position="29"/>
        <end position="54"/>
    </location>
</feature>
<evidence type="ECO:0000259" key="17">
    <source>
        <dbReference type="PROSITE" id="PS50262"/>
    </source>
</evidence>
<dbReference type="GO" id="GO:0001588">
    <property type="term" value="F:dopamine neurotransmitter receptor activity, coupled via Gs"/>
    <property type="evidence" value="ECO:0007669"/>
    <property type="project" value="TreeGrafter"/>
</dbReference>
<evidence type="ECO:0000256" key="10">
    <source>
        <dbReference type="ARBA" id="ARBA00023170"/>
    </source>
</evidence>
<evidence type="ECO:0000256" key="7">
    <source>
        <dbReference type="ARBA" id="ARBA00023040"/>
    </source>
</evidence>
<dbReference type="PANTHER" id="PTHR24248:SF136">
    <property type="entry name" value="D(1B) DOPAMINE RECEPTOR"/>
    <property type="match status" value="1"/>
</dbReference>
<feature type="transmembrane region" description="Helical" evidence="16">
    <location>
        <begin position="105"/>
        <end position="124"/>
    </location>
</feature>
<keyword evidence="10 15" id="KW-0675">Receptor</keyword>
<dbReference type="InterPro" id="IPR000929">
    <property type="entry name" value="Dopamine_rcpt"/>
</dbReference>
<dbReference type="RefSeq" id="XP_038841690.1">
    <property type="nucleotide sequence ID" value="XM_038985762.1"/>
</dbReference>
<evidence type="ECO:0000256" key="4">
    <source>
        <dbReference type="ARBA" id="ARBA00022475"/>
    </source>
</evidence>
<evidence type="ECO:0000256" key="2">
    <source>
        <dbReference type="ARBA" id="ARBA00004651"/>
    </source>
</evidence>
<keyword evidence="8 16" id="KW-0472">Membrane</keyword>
<dbReference type="KEGG" id="snh:120040697"/>
<feature type="transmembrane region" description="Helical" evidence="16">
    <location>
        <begin position="66"/>
        <end position="85"/>
    </location>
</feature>
<dbReference type="Pfam" id="PF00001">
    <property type="entry name" value="7tm_1"/>
    <property type="match status" value="1"/>
</dbReference>
<dbReference type="GO" id="GO:0005886">
    <property type="term" value="C:plasma membrane"/>
    <property type="evidence" value="ECO:0007669"/>
    <property type="project" value="UniProtKB-SubCell"/>
</dbReference>
<dbReference type="Proteomes" id="UP000808372">
    <property type="component" value="Unplaced"/>
</dbReference>
<dbReference type="GO" id="GO:0004930">
    <property type="term" value="F:G protein-coupled receptor activity"/>
    <property type="evidence" value="ECO:0007669"/>
    <property type="project" value="UniProtKB-KW"/>
</dbReference>
<dbReference type="PRINTS" id="PR00242">
    <property type="entry name" value="DOPAMINER"/>
</dbReference>
<keyword evidence="4" id="KW-1003">Cell membrane</keyword>
<comment type="subcellular location">
    <subcellularLocation>
        <location evidence="2">Cell membrane</location>
        <topology evidence="2">Multi-pass membrane protein</topology>
    </subcellularLocation>
</comment>
<dbReference type="InterPro" id="IPR017452">
    <property type="entry name" value="GPCR_Rhodpsn_7TM"/>
</dbReference>
<evidence type="ECO:0000256" key="5">
    <source>
        <dbReference type="ARBA" id="ARBA00022692"/>
    </source>
</evidence>
<organism evidence="18 19">
    <name type="scientific">Salvelinus namaycush</name>
    <name type="common">Lake trout</name>
    <name type="synonym">Salmo namaycush</name>
    <dbReference type="NCBI Taxonomy" id="8040"/>
    <lineage>
        <taxon>Eukaryota</taxon>
        <taxon>Metazoa</taxon>
        <taxon>Chordata</taxon>
        <taxon>Craniata</taxon>
        <taxon>Vertebrata</taxon>
        <taxon>Euteleostomi</taxon>
        <taxon>Actinopterygii</taxon>
        <taxon>Neopterygii</taxon>
        <taxon>Teleostei</taxon>
        <taxon>Protacanthopterygii</taxon>
        <taxon>Salmoniformes</taxon>
        <taxon>Salmonidae</taxon>
        <taxon>Salmoninae</taxon>
        <taxon>Salvelinus</taxon>
    </lineage>
</organism>
<proteinExistence type="inferred from homology"/>
<evidence type="ECO:0000256" key="13">
    <source>
        <dbReference type="ARBA" id="ARBA00041538"/>
    </source>
</evidence>
<keyword evidence="5 15" id="KW-0812">Transmembrane</keyword>
<keyword evidence="18" id="KW-1185">Reference proteome</keyword>
<accession>A0A8U0QE74</accession>
<keyword evidence="11" id="KW-0325">Glycoprotein</keyword>
<feature type="transmembrane region" description="Helical" evidence="16">
    <location>
        <begin position="217"/>
        <end position="240"/>
    </location>
</feature>
<dbReference type="Gene3D" id="1.20.1070.10">
    <property type="entry name" value="Rhodopsin 7-helix transmembrane proteins"/>
    <property type="match status" value="1"/>
</dbReference>
<evidence type="ECO:0000256" key="16">
    <source>
        <dbReference type="SAM" id="Phobius"/>
    </source>
</evidence>
<dbReference type="PROSITE" id="PS50262">
    <property type="entry name" value="G_PROTEIN_RECEP_F1_2"/>
    <property type="match status" value="1"/>
</dbReference>
<evidence type="ECO:0000256" key="9">
    <source>
        <dbReference type="ARBA" id="ARBA00023157"/>
    </source>
</evidence>
<evidence type="ECO:0000256" key="14">
    <source>
        <dbReference type="ARBA" id="ARBA00042808"/>
    </source>
</evidence>
<name>A0A8U0QE74_SALNM</name>
<dbReference type="AlphaFoldDB" id="A0A8U0QE74"/>
<keyword evidence="9" id="KW-1015">Disulfide bond</keyword>
<reference evidence="19" key="1">
    <citation type="submission" date="2025-08" db="UniProtKB">
        <authorList>
            <consortium name="RefSeq"/>
        </authorList>
    </citation>
    <scope>IDENTIFICATION</scope>
    <source>
        <tissue evidence="19">White muscle</tissue>
    </source>
</reference>
<comment type="similarity">
    <text evidence="15">Belongs to the G-protein coupled receptor 1 family.</text>
</comment>
<evidence type="ECO:0000313" key="19">
    <source>
        <dbReference type="RefSeq" id="XP_038841690.1"/>
    </source>
</evidence>
<feature type="domain" description="G-protein coupled receptors family 1 profile" evidence="17">
    <location>
        <begin position="45"/>
        <end position="404"/>
    </location>
</feature>
<dbReference type="GO" id="GO:0071880">
    <property type="term" value="P:adenylate cyclase-activating adrenergic receptor signaling pathway"/>
    <property type="evidence" value="ECO:0007669"/>
    <property type="project" value="TreeGrafter"/>
</dbReference>
<gene>
    <name evidence="19" type="primary">LOC120040697</name>
</gene>
<dbReference type="PROSITE" id="PS00237">
    <property type="entry name" value="G_PROTEIN_RECEP_F1_1"/>
    <property type="match status" value="1"/>
</dbReference>
<dbReference type="GO" id="GO:0045202">
    <property type="term" value="C:synapse"/>
    <property type="evidence" value="ECO:0007669"/>
    <property type="project" value="GOC"/>
</dbReference>
<evidence type="ECO:0000256" key="11">
    <source>
        <dbReference type="ARBA" id="ARBA00023180"/>
    </source>
</evidence>
<evidence type="ECO:0000256" key="15">
    <source>
        <dbReference type="RuleBase" id="RU000688"/>
    </source>
</evidence>
<feature type="transmembrane region" description="Helical" evidence="16">
    <location>
        <begin position="144"/>
        <end position="162"/>
    </location>
</feature>
<dbReference type="PANTHER" id="PTHR24248">
    <property type="entry name" value="ADRENERGIC RECEPTOR-RELATED G-PROTEIN COUPLED RECEPTOR"/>
    <property type="match status" value="1"/>
</dbReference>
<evidence type="ECO:0000256" key="1">
    <source>
        <dbReference type="ARBA" id="ARBA00002363"/>
    </source>
</evidence>
<sequence>MHNASHRLAENESEPHLPDPHTDLPATRALIGCVLALLILWTLLGNFTVCAAVLRYRHLRAKVTNIFIVSLALSDLLVALLVMPWKAAAEVAGFWPFGAFCDTWVASDIMCSTASILNLCMISVDRYWAISSPFRYERRMNRRVAFVMVGVTWTVSVVISFVPVQLHWHRAAITGNSGSGDEFTRDVTGFNVSGVYQLHRAAEENGWDCDSSLSRTYAISSSLISFYIPVAIMVVTYTRIYRIAQVQIRRISSLERAAEHAQNCRSDAHVDVDADGHVHAFHRRHHPPLRSKHRCSIFLQTTNSPKHHHHPDLPPPHRALRYSIRKETKVLKTLSVIMGVFVFCWSPFFILNCAMPFCPGPGTASRTVSDPSSQSSHLYCVSETTFDVFVWFGWSNSSLNPVIYAFNTEFREAFLRLLGCRGDNGCFGGWTTSVTRAESFVLASNEAVGAVTEKKNSLHTMEMGVAYDTGCGAGRGSVTSGVIRDPVRGRVLPAPLTDRRGAVEEPVCDCEVDPVRGRGDSVAGLSRTPPATLTNCRGTITQPEAVCACPMEDCKIDVTDRGQRTQMIPSQTF</sequence>
<evidence type="ECO:0000256" key="3">
    <source>
        <dbReference type="ARBA" id="ARBA00018627"/>
    </source>
</evidence>
<dbReference type="SMART" id="SM01381">
    <property type="entry name" value="7TM_GPCR_Srsx"/>
    <property type="match status" value="1"/>
</dbReference>
<protein>
    <recommendedName>
        <fullName evidence="3">D(1B) dopamine receptor</fullName>
    </recommendedName>
    <alternativeName>
        <fullName evidence="14">D(5) dopamine receptor</fullName>
    </alternativeName>
    <alternativeName>
        <fullName evidence="13">Dopamine D5 receptor</fullName>
    </alternativeName>
</protein>
<dbReference type="PRINTS" id="PR00237">
    <property type="entry name" value="GPCRRHODOPSN"/>
</dbReference>
<keyword evidence="12 15" id="KW-0807">Transducer</keyword>
<evidence type="ECO:0000256" key="8">
    <source>
        <dbReference type="ARBA" id="ARBA00023136"/>
    </source>
</evidence>
<evidence type="ECO:0000313" key="18">
    <source>
        <dbReference type="Proteomes" id="UP000808372"/>
    </source>
</evidence>
<evidence type="ECO:0000256" key="12">
    <source>
        <dbReference type="ARBA" id="ARBA00023224"/>
    </source>
</evidence>
<evidence type="ECO:0000256" key="6">
    <source>
        <dbReference type="ARBA" id="ARBA00022989"/>
    </source>
</evidence>
<dbReference type="SUPFAM" id="SSF81321">
    <property type="entry name" value="Family A G protein-coupled receptor-like"/>
    <property type="match status" value="1"/>
</dbReference>
<dbReference type="GeneID" id="120040697"/>
<dbReference type="InterPro" id="IPR000276">
    <property type="entry name" value="GPCR_Rhodpsn"/>
</dbReference>
<dbReference type="GO" id="GO:0043410">
    <property type="term" value="P:positive regulation of MAPK cascade"/>
    <property type="evidence" value="ECO:0007669"/>
    <property type="project" value="TreeGrafter"/>
</dbReference>
<feature type="transmembrane region" description="Helical" evidence="16">
    <location>
        <begin position="330"/>
        <end position="351"/>
    </location>
</feature>